<dbReference type="AlphaFoldDB" id="A0A3N4Z7X3"/>
<proteinExistence type="predicted"/>
<keyword evidence="2" id="KW-1133">Transmembrane helix</keyword>
<evidence type="ECO:0000256" key="2">
    <source>
        <dbReference type="SAM" id="Phobius"/>
    </source>
</evidence>
<feature type="compositionally biased region" description="Acidic residues" evidence="1">
    <location>
        <begin position="44"/>
        <end position="53"/>
    </location>
</feature>
<dbReference type="Proteomes" id="UP000280726">
    <property type="component" value="Unassembled WGS sequence"/>
</dbReference>
<feature type="transmembrane region" description="Helical" evidence="2">
    <location>
        <begin position="80"/>
        <end position="103"/>
    </location>
</feature>
<evidence type="ECO:0000256" key="1">
    <source>
        <dbReference type="SAM" id="MobiDB-lite"/>
    </source>
</evidence>
<reference evidence="3 4" key="1">
    <citation type="submission" date="2018-11" db="EMBL/GenBank/DDBJ databases">
        <title>Sequencing the genomes of 1000 actinobacteria strains.</title>
        <authorList>
            <person name="Klenk H.-P."/>
        </authorList>
    </citation>
    <scope>NUCLEOTIDE SEQUENCE [LARGE SCALE GENOMIC DNA]</scope>
    <source>
        <strain evidence="3 4">DSM 14418</strain>
    </source>
</reference>
<accession>A0A3N4Z7X3</accession>
<comment type="caution">
    <text evidence="3">The sequence shown here is derived from an EMBL/GenBank/DDBJ whole genome shotgun (WGS) entry which is preliminary data.</text>
</comment>
<feature type="region of interest" description="Disordered" evidence="1">
    <location>
        <begin position="24"/>
        <end position="53"/>
    </location>
</feature>
<feature type="compositionally biased region" description="Pro residues" evidence="1">
    <location>
        <begin position="29"/>
        <end position="39"/>
    </location>
</feature>
<protein>
    <submittedName>
        <fullName evidence="3">Uncharacterized protein</fullName>
    </submittedName>
</protein>
<organism evidence="3 4">
    <name type="scientific">Georgenia muralis</name>
    <dbReference type="NCBI Taxonomy" id="154117"/>
    <lineage>
        <taxon>Bacteria</taxon>
        <taxon>Bacillati</taxon>
        <taxon>Actinomycetota</taxon>
        <taxon>Actinomycetes</taxon>
        <taxon>Micrococcales</taxon>
        <taxon>Bogoriellaceae</taxon>
        <taxon>Georgenia</taxon>
    </lineage>
</organism>
<keyword evidence="2" id="KW-0812">Transmembrane</keyword>
<evidence type="ECO:0000313" key="4">
    <source>
        <dbReference type="Proteomes" id="UP000280726"/>
    </source>
</evidence>
<gene>
    <name evidence="3" type="ORF">EDD32_1778</name>
</gene>
<keyword evidence="4" id="KW-1185">Reference proteome</keyword>
<evidence type="ECO:0000313" key="3">
    <source>
        <dbReference type="EMBL" id="RPF27300.1"/>
    </source>
</evidence>
<dbReference type="EMBL" id="RKRA01000001">
    <property type="protein sequence ID" value="RPF27300.1"/>
    <property type="molecule type" value="Genomic_DNA"/>
</dbReference>
<dbReference type="RefSeq" id="WP_170175258.1">
    <property type="nucleotide sequence ID" value="NZ_RKRA01000001.1"/>
</dbReference>
<name>A0A3N4Z7X3_9MICO</name>
<keyword evidence="2" id="KW-0472">Membrane</keyword>
<sequence length="227" mass="23838">MGWENLTGPDAALWHTCAMAAARAAGRTPHPPAAVPSPARPGLDDGDGEGEGEGEVMLAAGPFTRYVLAAGDATYQKSSAFFFATGAVGLAATAAVAVGQAWGNSRRKRQAERAARPRWAEAGGGLLTVSTHGFYLSGPHGVSPWPWTAVDACEVGRRGLVDLTGRSTTGPVRWLLETDWAELVFALWALDRYPDHPRLAGGAWLPPGWLERVAAEIGPPTLPGPPQ</sequence>